<dbReference type="InterPro" id="IPR016181">
    <property type="entry name" value="Acyl_CoA_acyltransferase"/>
</dbReference>
<organism evidence="1 2">
    <name type="scientific">Usitatibacter rugosus</name>
    <dbReference type="NCBI Taxonomy" id="2732067"/>
    <lineage>
        <taxon>Bacteria</taxon>
        <taxon>Pseudomonadati</taxon>
        <taxon>Pseudomonadota</taxon>
        <taxon>Betaproteobacteria</taxon>
        <taxon>Nitrosomonadales</taxon>
        <taxon>Usitatibacteraceae</taxon>
        <taxon>Usitatibacter</taxon>
    </lineage>
</organism>
<dbReference type="Proteomes" id="UP000501534">
    <property type="component" value="Chromosome"/>
</dbReference>
<name>A0A6M4GX10_9PROT</name>
<dbReference type="InterPro" id="IPR007434">
    <property type="entry name" value="FemAB-like"/>
</dbReference>
<sequence>MTQPRLLASLDEIPAAQWNALAGDNPTVAYAFLDSLHRSGSAAPEAGWVPQYYTLWDGPKLRGAVPLYVKSHSYGEYVFDWAWADAHEQHGIAYYPKLLSAVPFTPATGPRLLAVDAATRTELAAGLLRLAKHSDASSAHVLFPPEDDAVALREAGWLERTGVQFHWRNPGYASFEAFLAELSHDKRKKIRQERRRVAEAGVVLRRVTGHDATADDWDFFNACYRRTYRAHRSTPYLNRAFFGMLGERMPGNTMLVIAEREGKPVASALNLYSGSALYGRYWGAAEFVAGLHFEACYYQAMEFCIERGIALFEGGAQGEHKHARGFLPHVTRSFHWLAHPAFYRAVDEYLEREGEHIAQYVDELNDHSPFKSKPGSE</sequence>
<dbReference type="SUPFAM" id="SSF55729">
    <property type="entry name" value="Acyl-CoA N-acyltransferases (Nat)"/>
    <property type="match status" value="1"/>
</dbReference>
<accession>A0A6M4GX10</accession>
<dbReference type="PANTHER" id="PTHR47017">
    <property type="entry name" value="ACYL-COA"/>
    <property type="match status" value="1"/>
</dbReference>
<dbReference type="Gene3D" id="3.40.630.30">
    <property type="match status" value="1"/>
</dbReference>
<keyword evidence="2" id="KW-1185">Reference proteome</keyword>
<reference evidence="1 2" key="1">
    <citation type="submission" date="2020-04" db="EMBL/GenBank/DDBJ databases">
        <title>Usitatibacter rugosus gen. nov., sp. nov. and Usitatibacter palustris sp. nov., novel members of Usitatibacteraceae fam. nov. within the order Nitrosomonadales isolated from soil.</title>
        <authorList>
            <person name="Huber K.J."/>
            <person name="Neumann-Schaal M."/>
            <person name="Geppert A."/>
            <person name="Luckner M."/>
            <person name="Wanner G."/>
            <person name="Overmann J."/>
        </authorList>
    </citation>
    <scope>NUCLEOTIDE SEQUENCE [LARGE SCALE GENOMIC DNA]</scope>
    <source>
        <strain evidence="1 2">0125_3</strain>
    </source>
</reference>
<dbReference type="RefSeq" id="WP_171092977.1">
    <property type="nucleotide sequence ID" value="NZ_CP053069.1"/>
</dbReference>
<protein>
    <recommendedName>
        <fullName evidence="3">GNAT family N-acetyltransferase</fullName>
    </recommendedName>
</protein>
<gene>
    <name evidence="1" type="ORF">DSM104443_02623</name>
</gene>
<dbReference type="PANTHER" id="PTHR47017:SF1">
    <property type="entry name" value="ACYL-COA"/>
    <property type="match status" value="1"/>
</dbReference>
<evidence type="ECO:0000313" key="1">
    <source>
        <dbReference type="EMBL" id="QJR11545.1"/>
    </source>
</evidence>
<dbReference type="KEGG" id="uru:DSM104443_02623"/>
<dbReference type="EMBL" id="CP053069">
    <property type="protein sequence ID" value="QJR11545.1"/>
    <property type="molecule type" value="Genomic_DNA"/>
</dbReference>
<evidence type="ECO:0000313" key="2">
    <source>
        <dbReference type="Proteomes" id="UP000501534"/>
    </source>
</evidence>
<proteinExistence type="predicted"/>
<evidence type="ECO:0008006" key="3">
    <source>
        <dbReference type="Google" id="ProtNLM"/>
    </source>
</evidence>
<dbReference type="AlphaFoldDB" id="A0A6M4GX10"/>
<dbReference type="Pfam" id="PF04339">
    <property type="entry name" value="FemAB_like"/>
    <property type="match status" value="1"/>
</dbReference>